<keyword evidence="2" id="KW-1185">Reference proteome</keyword>
<dbReference type="InParanoid" id="B3S3K9"/>
<protein>
    <submittedName>
        <fullName evidence="1">Uncharacterized protein</fullName>
    </submittedName>
</protein>
<sequence>MASSSLKSHIIYACGIENQFVEDFKKVVIQLAPNIQIGSFTNYVCSKKRNWNFVELRFSSEKDGVQLKVQLTGLKIKESKLPLRLFWPVEMDNSKRKQLNYDVSKQLAQLGRKTYGCYYDRNIEEKQTRGDKLFGSPSRQRKKWGLQLTGYRVSFRRFLPEIPPCPD</sequence>
<accession>B3S3K9</accession>
<organism evidence="1 2">
    <name type="scientific">Trichoplax adhaerens</name>
    <name type="common">Trichoplax reptans</name>
    <dbReference type="NCBI Taxonomy" id="10228"/>
    <lineage>
        <taxon>Eukaryota</taxon>
        <taxon>Metazoa</taxon>
        <taxon>Placozoa</taxon>
        <taxon>Uniplacotomia</taxon>
        <taxon>Trichoplacea</taxon>
        <taxon>Trichoplacidae</taxon>
        <taxon>Trichoplax</taxon>
    </lineage>
</organism>
<dbReference type="Proteomes" id="UP000009022">
    <property type="component" value="Unassembled WGS sequence"/>
</dbReference>
<gene>
    <name evidence="1" type="ORF">TRIADDRAFT_58760</name>
</gene>
<dbReference type="HOGENOM" id="CLU_1596630_0_0_1"/>
<reference evidence="1 2" key="1">
    <citation type="journal article" date="2008" name="Nature">
        <title>The Trichoplax genome and the nature of placozoans.</title>
        <authorList>
            <person name="Srivastava M."/>
            <person name="Begovic E."/>
            <person name="Chapman J."/>
            <person name="Putnam N.H."/>
            <person name="Hellsten U."/>
            <person name="Kawashima T."/>
            <person name="Kuo A."/>
            <person name="Mitros T."/>
            <person name="Salamov A."/>
            <person name="Carpenter M.L."/>
            <person name="Signorovitch A.Y."/>
            <person name="Moreno M.A."/>
            <person name="Kamm K."/>
            <person name="Grimwood J."/>
            <person name="Schmutz J."/>
            <person name="Shapiro H."/>
            <person name="Grigoriev I.V."/>
            <person name="Buss L.W."/>
            <person name="Schierwater B."/>
            <person name="Dellaporta S.L."/>
            <person name="Rokhsar D.S."/>
        </authorList>
    </citation>
    <scope>NUCLEOTIDE SEQUENCE [LARGE SCALE GENOMIC DNA]</scope>
    <source>
        <strain evidence="1 2">Grell-BS-1999</strain>
    </source>
</reference>
<dbReference type="RefSeq" id="XP_002114680.1">
    <property type="nucleotide sequence ID" value="XM_002114644.1"/>
</dbReference>
<dbReference type="KEGG" id="tad:TRIADDRAFT_58760"/>
<evidence type="ECO:0000313" key="2">
    <source>
        <dbReference type="Proteomes" id="UP000009022"/>
    </source>
</evidence>
<dbReference type="EMBL" id="DS985248">
    <property type="protein sequence ID" value="EDV22814.1"/>
    <property type="molecule type" value="Genomic_DNA"/>
</dbReference>
<evidence type="ECO:0000313" key="1">
    <source>
        <dbReference type="EMBL" id="EDV22814.1"/>
    </source>
</evidence>
<dbReference type="AlphaFoldDB" id="B3S3K9"/>
<proteinExistence type="predicted"/>
<name>B3S3K9_TRIAD</name>
<dbReference type="GeneID" id="6755893"/>
<dbReference type="CTD" id="6755893"/>